<feature type="domain" description="NAD-dependent epimerase/dehydratase" evidence="1">
    <location>
        <begin position="171"/>
        <end position="279"/>
    </location>
</feature>
<keyword evidence="3" id="KW-1185">Reference proteome</keyword>
<accession>A0A4Q5J741</accession>
<dbReference type="Proteomes" id="UP000291189">
    <property type="component" value="Unassembled WGS sequence"/>
</dbReference>
<dbReference type="PANTHER" id="PTHR43245:SF13">
    <property type="entry name" value="UDP-D-APIOSE_UDP-D-XYLOSE SYNTHASE 2"/>
    <property type="match status" value="1"/>
</dbReference>
<dbReference type="EMBL" id="SDPU01000011">
    <property type="protein sequence ID" value="RYU14333.1"/>
    <property type="molecule type" value="Genomic_DNA"/>
</dbReference>
<protein>
    <submittedName>
        <fullName evidence="2">NAD-dependent epimerase/dehydratase family protein</fullName>
    </submittedName>
</protein>
<proteinExistence type="predicted"/>
<comment type="caution">
    <text evidence="2">The sequence shown here is derived from an EMBL/GenBank/DDBJ whole genome shotgun (WGS) entry which is preliminary data.</text>
</comment>
<evidence type="ECO:0000259" key="1">
    <source>
        <dbReference type="Pfam" id="PF01370"/>
    </source>
</evidence>
<evidence type="ECO:0000313" key="3">
    <source>
        <dbReference type="Proteomes" id="UP000291189"/>
    </source>
</evidence>
<name>A0A4Q5J741_9ACTN</name>
<dbReference type="InterPro" id="IPR001509">
    <property type="entry name" value="Epimerase_deHydtase"/>
</dbReference>
<dbReference type="Pfam" id="PF01370">
    <property type="entry name" value="Epimerase"/>
    <property type="match status" value="2"/>
</dbReference>
<dbReference type="SUPFAM" id="SSF51735">
    <property type="entry name" value="NAD(P)-binding Rossmann-fold domains"/>
    <property type="match status" value="1"/>
</dbReference>
<dbReference type="PRINTS" id="PR01713">
    <property type="entry name" value="NUCEPIMERASE"/>
</dbReference>
<dbReference type="RefSeq" id="WP_129985547.1">
    <property type="nucleotide sequence ID" value="NZ_SDPU01000011.1"/>
</dbReference>
<dbReference type="OrthoDB" id="9801785at2"/>
<feature type="domain" description="NAD-dependent epimerase/dehydratase" evidence="1">
    <location>
        <begin position="3"/>
        <end position="129"/>
    </location>
</feature>
<dbReference type="Gene3D" id="3.40.50.720">
    <property type="entry name" value="NAD(P)-binding Rossmann-like Domain"/>
    <property type="match status" value="1"/>
</dbReference>
<evidence type="ECO:0000313" key="2">
    <source>
        <dbReference type="EMBL" id="RYU14333.1"/>
    </source>
</evidence>
<dbReference type="AlphaFoldDB" id="A0A4Q5J741"/>
<organism evidence="2 3">
    <name type="scientific">Nocardioides iriomotensis</name>
    <dbReference type="NCBI Taxonomy" id="715784"/>
    <lineage>
        <taxon>Bacteria</taxon>
        <taxon>Bacillati</taxon>
        <taxon>Actinomycetota</taxon>
        <taxon>Actinomycetes</taxon>
        <taxon>Propionibacteriales</taxon>
        <taxon>Nocardioidaceae</taxon>
        <taxon>Nocardioides</taxon>
    </lineage>
</organism>
<gene>
    <name evidence="2" type="ORF">ETU37_03755</name>
</gene>
<dbReference type="InterPro" id="IPR036291">
    <property type="entry name" value="NAD(P)-bd_dom_sf"/>
</dbReference>
<dbReference type="InterPro" id="IPR050177">
    <property type="entry name" value="Lipid_A_modif_metabolic_enz"/>
</dbReference>
<sequence>MRILLTGAAGFVGGAVGEAGAAAGHEMVLVDALIPQAHPVDATAAANVHRLDVRDAADGATWAELLRGVDVVCHQAAMVGAGVTSADMPLYAGHNDLGTAALLAGMSAAGVRRLVLASSMVVYGEGRYRCPDHDLQRPAARAVADLEAGRFECPCPTCGRDLEWALVPEDADLDPRSSYAASKLAQEHFARAWARQAGGSVIALRYHNVYGPHMPQDTPYSGVAAIFRSQVEAGTAPQVFEDGGQMRDFVHVSDVAAANLLAVEAVAADAPGDVRAFNVCSGTPVSIADVAGLVARGTGADLSPVVTGGYRPGDVRHVVASPERAAAELGFRAAVRPDAGLVEFASAPLRQTRPVTSR</sequence>
<reference evidence="2 3" key="1">
    <citation type="submission" date="2019-01" db="EMBL/GenBank/DDBJ databases">
        <title>Nocardioides guangzhouensis sp. nov., an actinobacterium isolated from soil.</title>
        <authorList>
            <person name="Fu Y."/>
            <person name="Cai Y."/>
            <person name="Lin Z."/>
            <person name="Chen P."/>
        </authorList>
    </citation>
    <scope>NUCLEOTIDE SEQUENCE [LARGE SCALE GENOMIC DNA]</scope>
    <source>
        <strain evidence="2 3">NBRC 105384</strain>
    </source>
</reference>
<dbReference type="PANTHER" id="PTHR43245">
    <property type="entry name" value="BIFUNCTIONAL POLYMYXIN RESISTANCE PROTEIN ARNA"/>
    <property type="match status" value="1"/>
</dbReference>